<proteinExistence type="predicted"/>
<accession>A0ABM9VC92</accession>
<reference evidence="2 3" key="1">
    <citation type="submission" date="2016-01" db="EMBL/GenBank/DDBJ databases">
        <authorList>
            <person name="Regsiter A."/>
            <person name="william w."/>
        </authorList>
    </citation>
    <scope>NUCLEOTIDE SEQUENCE [LARGE SCALE GENOMIC DNA]</scope>
    <source>
        <strain evidence="2 3">CFBP 6927</strain>
    </source>
</reference>
<evidence type="ECO:0000313" key="2">
    <source>
        <dbReference type="EMBL" id="CUX15456.1"/>
    </source>
</evidence>
<dbReference type="EMBL" id="FBWH01000010">
    <property type="protein sequence ID" value="CUX15456.1"/>
    <property type="molecule type" value="Genomic_DNA"/>
</dbReference>
<keyword evidence="3" id="KW-1185">Reference proteome</keyword>
<name>A0ABM9VC92_9HYPH</name>
<evidence type="ECO:0000313" key="3">
    <source>
        <dbReference type="Proteomes" id="UP000191812"/>
    </source>
</evidence>
<organism evidence="2 3">
    <name type="scientific">Agrobacterium genomosp. 13 str. CFBP 6927</name>
    <dbReference type="NCBI Taxonomy" id="1183428"/>
    <lineage>
        <taxon>Bacteria</taxon>
        <taxon>Pseudomonadati</taxon>
        <taxon>Pseudomonadota</taxon>
        <taxon>Alphaproteobacteria</taxon>
        <taxon>Hyphomicrobiales</taxon>
        <taxon>Rhizobiaceae</taxon>
        <taxon>Rhizobium/Agrobacterium group</taxon>
        <taxon>Agrobacterium</taxon>
        <taxon>Agrobacterium tumefaciens complex</taxon>
    </lineage>
</organism>
<dbReference type="Proteomes" id="UP000191812">
    <property type="component" value="Unassembled WGS sequence"/>
</dbReference>
<gene>
    <name evidence="2" type="ORF">AGR13a_Cc180028</name>
</gene>
<feature type="region of interest" description="Disordered" evidence="1">
    <location>
        <begin position="1"/>
        <end position="21"/>
    </location>
</feature>
<sequence>MKRKKSIFPLADQPEPDYKGATPQAHAPFVYRLGRQIFILKRGVRLP</sequence>
<protein>
    <submittedName>
        <fullName evidence="2">Uncharacterized protein</fullName>
    </submittedName>
</protein>
<comment type="caution">
    <text evidence="2">The sequence shown here is derived from an EMBL/GenBank/DDBJ whole genome shotgun (WGS) entry which is preliminary data.</text>
</comment>
<evidence type="ECO:0000256" key="1">
    <source>
        <dbReference type="SAM" id="MobiDB-lite"/>
    </source>
</evidence>